<dbReference type="Proteomes" id="UP000566819">
    <property type="component" value="Unassembled WGS sequence"/>
</dbReference>
<evidence type="ECO:0000256" key="1">
    <source>
        <dbReference type="ARBA" id="ARBA00001971"/>
    </source>
</evidence>
<reference evidence="9 10" key="1">
    <citation type="submission" date="2020-03" db="EMBL/GenBank/DDBJ databases">
        <title>Draft Genome Sequence of Cudoniella acicularis.</title>
        <authorList>
            <person name="Buettner E."/>
            <person name="Kellner H."/>
        </authorList>
    </citation>
    <scope>NUCLEOTIDE SEQUENCE [LARGE SCALE GENOMIC DNA]</scope>
    <source>
        <strain evidence="9 10">DSM 108380</strain>
    </source>
</reference>
<keyword evidence="3 8" id="KW-0349">Heme</keyword>
<dbReference type="EMBL" id="JAAMPI010001038">
    <property type="protein sequence ID" value="KAF4627043.1"/>
    <property type="molecule type" value="Genomic_DNA"/>
</dbReference>
<dbReference type="GO" id="GO:0016705">
    <property type="term" value="F:oxidoreductase activity, acting on paired donors, with incorporation or reduction of molecular oxygen"/>
    <property type="evidence" value="ECO:0007669"/>
    <property type="project" value="InterPro"/>
</dbReference>
<dbReference type="InterPro" id="IPR036396">
    <property type="entry name" value="Cyt_P450_sf"/>
</dbReference>
<dbReference type="InterPro" id="IPR001128">
    <property type="entry name" value="Cyt_P450"/>
</dbReference>
<keyword evidence="7" id="KW-0503">Monooxygenase</keyword>
<dbReference type="Gene3D" id="1.10.630.10">
    <property type="entry name" value="Cytochrome P450"/>
    <property type="match status" value="1"/>
</dbReference>
<feature type="binding site" description="axial binding residue" evidence="8">
    <location>
        <position position="483"/>
    </location>
    <ligand>
        <name>heme</name>
        <dbReference type="ChEBI" id="CHEBI:30413"/>
    </ligand>
    <ligandPart>
        <name>Fe</name>
        <dbReference type="ChEBI" id="CHEBI:18248"/>
    </ligandPart>
</feature>
<evidence type="ECO:0000256" key="2">
    <source>
        <dbReference type="ARBA" id="ARBA00010617"/>
    </source>
</evidence>
<gene>
    <name evidence="9" type="ORF">G7Y89_g11113</name>
</gene>
<evidence type="ECO:0000313" key="9">
    <source>
        <dbReference type="EMBL" id="KAF4627043.1"/>
    </source>
</evidence>
<evidence type="ECO:0000256" key="3">
    <source>
        <dbReference type="ARBA" id="ARBA00022617"/>
    </source>
</evidence>
<dbReference type="OrthoDB" id="1470350at2759"/>
<dbReference type="PRINTS" id="PR00463">
    <property type="entry name" value="EP450I"/>
</dbReference>
<dbReference type="InterPro" id="IPR050121">
    <property type="entry name" value="Cytochrome_P450_monoxygenase"/>
</dbReference>
<dbReference type="AlphaFoldDB" id="A0A8H4VY50"/>
<keyword evidence="4 8" id="KW-0479">Metal-binding</keyword>
<dbReference type="Pfam" id="PF00067">
    <property type="entry name" value="p450"/>
    <property type="match status" value="1"/>
</dbReference>
<evidence type="ECO:0000256" key="6">
    <source>
        <dbReference type="ARBA" id="ARBA00023004"/>
    </source>
</evidence>
<evidence type="ECO:0000256" key="5">
    <source>
        <dbReference type="ARBA" id="ARBA00023002"/>
    </source>
</evidence>
<dbReference type="GO" id="GO:0004497">
    <property type="term" value="F:monooxygenase activity"/>
    <property type="evidence" value="ECO:0007669"/>
    <property type="project" value="UniProtKB-KW"/>
</dbReference>
<dbReference type="SUPFAM" id="SSF48264">
    <property type="entry name" value="Cytochrome P450"/>
    <property type="match status" value="1"/>
</dbReference>
<dbReference type="PANTHER" id="PTHR24305">
    <property type="entry name" value="CYTOCHROME P450"/>
    <property type="match status" value="1"/>
</dbReference>
<dbReference type="InterPro" id="IPR002401">
    <property type="entry name" value="Cyt_P450_E_grp-I"/>
</dbReference>
<comment type="caution">
    <text evidence="9">The sequence shown here is derived from an EMBL/GenBank/DDBJ whole genome shotgun (WGS) entry which is preliminary data.</text>
</comment>
<keyword evidence="6 8" id="KW-0408">Iron</keyword>
<evidence type="ECO:0008006" key="11">
    <source>
        <dbReference type="Google" id="ProtNLM"/>
    </source>
</evidence>
<evidence type="ECO:0000256" key="7">
    <source>
        <dbReference type="ARBA" id="ARBA00023033"/>
    </source>
</evidence>
<dbReference type="PANTHER" id="PTHR24305:SF237">
    <property type="entry name" value="CYTOCHROME P450 MONOOXYGENASE ATNE-RELATED"/>
    <property type="match status" value="1"/>
</dbReference>
<dbReference type="PRINTS" id="PR00385">
    <property type="entry name" value="P450"/>
</dbReference>
<evidence type="ECO:0000313" key="10">
    <source>
        <dbReference type="Proteomes" id="UP000566819"/>
    </source>
</evidence>
<protein>
    <recommendedName>
        <fullName evidence="11">Cytochrome P450</fullName>
    </recommendedName>
</protein>
<dbReference type="GO" id="GO:0020037">
    <property type="term" value="F:heme binding"/>
    <property type="evidence" value="ECO:0007669"/>
    <property type="project" value="InterPro"/>
</dbReference>
<accession>A0A8H4VY50</accession>
<sequence>MFSILKIDAVYFYSDFLYNISITFLQLQQYKYIGSAIYCAFFHPLSKYPGPFLAKFSAWPSFYNTYKGNRHVWLWQCHEIYGPIVRTSHESLSFGTPEALRSIYETRANVGKPRQYAVWPRDSTAVNTFACIDKIKHARRRRVLTSAISERAVRSSEPYVIQHADRWAAELLASSTGEGEWSESRNVSEWADCFVFDILCDLCFGRSYETKVPGPNKLRSVPENIATFMEFSYNIIYSPFVDVWLWMKPKGLDKLFSKLMPQAIKDYIRFVEDSLAERVKQEKRHEENNTEPTRKDMLHYLFHAKDPETGGQGYTPAELYEDADMLTVAGADTTSGVFAALFFYLIHNPEVVQRLEKEIYANFTNIDDVKSGPQLSACTYLRAIINETLRMSPPDADELPRESLSGGLRIGGTEEIIPAGFNVGSPIYVLHHDPEMFPQPFVFRPERWIVDESRSERDGGISIESVQRAEAAFYPFLMGIRGCPGKTLATIELSVTLARMVF</sequence>
<evidence type="ECO:0000256" key="4">
    <source>
        <dbReference type="ARBA" id="ARBA00022723"/>
    </source>
</evidence>
<comment type="similarity">
    <text evidence="2">Belongs to the cytochrome P450 family.</text>
</comment>
<dbReference type="GO" id="GO:0005506">
    <property type="term" value="F:iron ion binding"/>
    <property type="evidence" value="ECO:0007669"/>
    <property type="project" value="InterPro"/>
</dbReference>
<comment type="cofactor">
    <cofactor evidence="1 8">
        <name>heme</name>
        <dbReference type="ChEBI" id="CHEBI:30413"/>
    </cofactor>
</comment>
<evidence type="ECO:0000256" key="8">
    <source>
        <dbReference type="PIRSR" id="PIRSR602401-1"/>
    </source>
</evidence>
<proteinExistence type="inferred from homology"/>
<name>A0A8H4VY50_9HELO</name>
<dbReference type="CDD" id="cd11061">
    <property type="entry name" value="CYP67-like"/>
    <property type="match status" value="1"/>
</dbReference>
<keyword evidence="10" id="KW-1185">Reference proteome</keyword>
<organism evidence="9 10">
    <name type="scientific">Cudoniella acicularis</name>
    <dbReference type="NCBI Taxonomy" id="354080"/>
    <lineage>
        <taxon>Eukaryota</taxon>
        <taxon>Fungi</taxon>
        <taxon>Dikarya</taxon>
        <taxon>Ascomycota</taxon>
        <taxon>Pezizomycotina</taxon>
        <taxon>Leotiomycetes</taxon>
        <taxon>Helotiales</taxon>
        <taxon>Tricladiaceae</taxon>
        <taxon>Cudoniella</taxon>
    </lineage>
</organism>
<keyword evidence="5" id="KW-0560">Oxidoreductase</keyword>